<accession>A0A835M489</accession>
<evidence type="ECO:0000313" key="1">
    <source>
        <dbReference type="EMBL" id="KAF9615832.1"/>
    </source>
</evidence>
<comment type="caution">
    <text evidence="1">The sequence shown here is derived from an EMBL/GenBank/DDBJ whole genome shotgun (WGS) entry which is preliminary data.</text>
</comment>
<dbReference type="OrthoDB" id="347435at2759"/>
<dbReference type="Proteomes" id="UP000631114">
    <property type="component" value="Unassembled WGS sequence"/>
</dbReference>
<sequence>MIFCFICEFAFSIYEEIFGSHDLPLSVETLQGLTKMTKKGMKMKLPRYNKSAYGGKGDRADPSTWPEVKGPLTVVLFKGWMIGFKPVPNEVVKAVGPQLEVVNRNLEAYYDAWDKFINAWTVIKIKEPKLRLPMATRHCEHKFVVTLQAEIAMRGRQTRMSDEEAMRQANCFI</sequence>
<gene>
    <name evidence="1" type="ORF">IFM89_026672</name>
</gene>
<dbReference type="InterPro" id="IPR027417">
    <property type="entry name" value="P-loop_NTPase"/>
</dbReference>
<reference evidence="1 2" key="1">
    <citation type="submission" date="2020-10" db="EMBL/GenBank/DDBJ databases">
        <title>The Coptis chinensis genome and diversification of protoberbering-type alkaloids.</title>
        <authorList>
            <person name="Wang B."/>
            <person name="Shu S."/>
            <person name="Song C."/>
            <person name="Liu Y."/>
        </authorList>
    </citation>
    <scope>NUCLEOTIDE SEQUENCE [LARGE SCALE GENOMIC DNA]</scope>
    <source>
        <strain evidence="1">HL-2020</strain>
        <tissue evidence="1">Leaf</tissue>
    </source>
</reference>
<name>A0A835M489_9MAGN</name>
<organism evidence="1 2">
    <name type="scientific">Coptis chinensis</name>
    <dbReference type="NCBI Taxonomy" id="261450"/>
    <lineage>
        <taxon>Eukaryota</taxon>
        <taxon>Viridiplantae</taxon>
        <taxon>Streptophyta</taxon>
        <taxon>Embryophyta</taxon>
        <taxon>Tracheophyta</taxon>
        <taxon>Spermatophyta</taxon>
        <taxon>Magnoliopsida</taxon>
        <taxon>Ranunculales</taxon>
        <taxon>Ranunculaceae</taxon>
        <taxon>Coptidoideae</taxon>
        <taxon>Coptis</taxon>
    </lineage>
</organism>
<protein>
    <submittedName>
        <fullName evidence="1">Uncharacterized protein</fullName>
    </submittedName>
</protein>
<dbReference type="Gene3D" id="3.40.50.300">
    <property type="entry name" value="P-loop containing nucleotide triphosphate hydrolases"/>
    <property type="match status" value="1"/>
</dbReference>
<dbReference type="EMBL" id="JADFTS010000003">
    <property type="protein sequence ID" value="KAF9615832.1"/>
    <property type="molecule type" value="Genomic_DNA"/>
</dbReference>
<keyword evidence="2" id="KW-1185">Reference proteome</keyword>
<proteinExistence type="predicted"/>
<evidence type="ECO:0000313" key="2">
    <source>
        <dbReference type="Proteomes" id="UP000631114"/>
    </source>
</evidence>
<dbReference type="AlphaFoldDB" id="A0A835M489"/>